<dbReference type="EMBL" id="JADJUC010000002">
    <property type="protein sequence ID" value="MBK8523091.1"/>
    <property type="molecule type" value="Genomic_DNA"/>
</dbReference>
<dbReference type="Proteomes" id="UP000886689">
    <property type="component" value="Unassembled WGS sequence"/>
</dbReference>
<evidence type="ECO:0000256" key="1">
    <source>
        <dbReference type="SAM" id="SignalP"/>
    </source>
</evidence>
<evidence type="ECO:0000313" key="3">
    <source>
        <dbReference type="Proteomes" id="UP000886689"/>
    </source>
</evidence>
<feature type="signal peptide" evidence="1">
    <location>
        <begin position="1"/>
        <end position="31"/>
    </location>
</feature>
<keyword evidence="1" id="KW-0732">Signal</keyword>
<organism evidence="2 3">
    <name type="scientific">Candidatus Proximibacter danicus</name>
    <dbReference type="NCBI Taxonomy" id="2954365"/>
    <lineage>
        <taxon>Bacteria</taxon>
        <taxon>Pseudomonadati</taxon>
        <taxon>Pseudomonadota</taxon>
        <taxon>Betaproteobacteria</taxon>
        <taxon>Candidatus Proximibacter</taxon>
    </lineage>
</organism>
<sequence length="209" mass="22037">MFQQKEIKSMRRFASALCMATTVTFSGMAVATDSAEVNSPPAKPRKPLLAKSEMIRSVAEVVSIDMSHRSITLKRDDGNTLTVVAGPAVKNLAQIQVGDFVVAQYGRALAVSLKKGTGVRSATETENGNTAKPGEKPSASGKRTLVIVADIIAIDDKKGLATLKGPKGNVVDVMVKDLKSLAAVQVGDQVELAYTEALAISVKPAKTKK</sequence>
<protein>
    <recommendedName>
        <fullName evidence="4">DUF5666 domain-containing protein</fullName>
    </recommendedName>
</protein>
<feature type="chain" id="PRO_5038746175" description="DUF5666 domain-containing protein" evidence="1">
    <location>
        <begin position="32"/>
        <end position="209"/>
    </location>
</feature>
<reference evidence="2" key="1">
    <citation type="submission" date="2020-10" db="EMBL/GenBank/DDBJ databases">
        <title>Connecting structure to function with the recovery of over 1000 high-quality activated sludge metagenome-assembled genomes encoding full-length rRNA genes using long-read sequencing.</title>
        <authorList>
            <person name="Singleton C.M."/>
            <person name="Petriglieri F."/>
            <person name="Kristensen J.M."/>
            <person name="Kirkegaard R.H."/>
            <person name="Michaelsen T.Y."/>
            <person name="Andersen M.H."/>
            <person name="Karst S.M."/>
            <person name="Dueholm M.S."/>
            <person name="Nielsen P.H."/>
            <person name="Albertsen M."/>
        </authorList>
    </citation>
    <scope>NUCLEOTIDE SEQUENCE</scope>
    <source>
        <strain evidence="2">Hirt_18-Q3-R61-65_BATAC.395</strain>
    </source>
</reference>
<comment type="caution">
    <text evidence="2">The sequence shown here is derived from an EMBL/GenBank/DDBJ whole genome shotgun (WGS) entry which is preliminary data.</text>
</comment>
<evidence type="ECO:0000313" key="2">
    <source>
        <dbReference type="EMBL" id="MBK8523091.1"/>
    </source>
</evidence>
<proteinExistence type="predicted"/>
<evidence type="ECO:0008006" key="4">
    <source>
        <dbReference type="Google" id="ProtNLM"/>
    </source>
</evidence>
<dbReference type="AlphaFoldDB" id="A0A9D7PPB2"/>
<name>A0A9D7PPB2_9PROT</name>
<gene>
    <name evidence="2" type="ORF">IPL58_02580</name>
</gene>
<accession>A0A9D7PPB2</accession>